<evidence type="ECO:0000313" key="7">
    <source>
        <dbReference type="Proteomes" id="UP000321513"/>
    </source>
</evidence>
<evidence type="ECO:0000256" key="1">
    <source>
        <dbReference type="ARBA" id="ARBA00023015"/>
    </source>
</evidence>
<dbReference type="InterPro" id="IPR009057">
    <property type="entry name" value="Homeodomain-like_sf"/>
</dbReference>
<comment type="caution">
    <text evidence="6">The sequence shown here is derived from an EMBL/GenBank/DDBJ whole genome shotgun (WGS) entry which is preliminary data.</text>
</comment>
<feature type="domain" description="HTH tetR-type" evidence="5">
    <location>
        <begin position="1"/>
        <end position="61"/>
    </location>
</feature>
<dbReference type="GO" id="GO:0003700">
    <property type="term" value="F:DNA-binding transcription factor activity"/>
    <property type="evidence" value="ECO:0007669"/>
    <property type="project" value="TreeGrafter"/>
</dbReference>
<keyword evidence="7" id="KW-1185">Reference proteome</keyword>
<dbReference type="OrthoDB" id="881297at2"/>
<evidence type="ECO:0000256" key="3">
    <source>
        <dbReference type="ARBA" id="ARBA00023163"/>
    </source>
</evidence>
<accession>A0A512BBR7</accession>
<dbReference type="PROSITE" id="PS50977">
    <property type="entry name" value="HTH_TETR_2"/>
    <property type="match status" value="1"/>
</dbReference>
<dbReference type="InterPro" id="IPR050109">
    <property type="entry name" value="HTH-type_TetR-like_transc_reg"/>
</dbReference>
<dbReference type="EMBL" id="BJYT01000006">
    <property type="protein sequence ID" value="GEO09419.1"/>
    <property type="molecule type" value="Genomic_DNA"/>
</dbReference>
<dbReference type="GO" id="GO:0000976">
    <property type="term" value="F:transcription cis-regulatory region binding"/>
    <property type="evidence" value="ECO:0007669"/>
    <property type="project" value="TreeGrafter"/>
</dbReference>
<evidence type="ECO:0000313" key="6">
    <source>
        <dbReference type="EMBL" id="GEO09419.1"/>
    </source>
</evidence>
<feature type="DNA-binding region" description="H-T-H motif" evidence="4">
    <location>
        <begin position="24"/>
        <end position="43"/>
    </location>
</feature>
<name>A0A512BBR7_9BACT</name>
<evidence type="ECO:0000256" key="4">
    <source>
        <dbReference type="PROSITE-ProRule" id="PRU00335"/>
    </source>
</evidence>
<keyword evidence="2 4" id="KW-0238">DNA-binding</keyword>
<dbReference type="Pfam" id="PF00440">
    <property type="entry name" value="TetR_N"/>
    <property type="match status" value="1"/>
</dbReference>
<dbReference type="RefSeq" id="WP_147203542.1">
    <property type="nucleotide sequence ID" value="NZ_BJYT01000006.1"/>
</dbReference>
<reference evidence="6 7" key="1">
    <citation type="submission" date="2019-07" db="EMBL/GenBank/DDBJ databases">
        <title>Whole genome shotgun sequence of Segetibacter aerophilus NBRC 106135.</title>
        <authorList>
            <person name="Hosoyama A."/>
            <person name="Uohara A."/>
            <person name="Ohji S."/>
            <person name="Ichikawa N."/>
        </authorList>
    </citation>
    <scope>NUCLEOTIDE SEQUENCE [LARGE SCALE GENOMIC DNA]</scope>
    <source>
        <strain evidence="6 7">NBRC 106135</strain>
    </source>
</reference>
<dbReference type="PANTHER" id="PTHR30055:SF234">
    <property type="entry name" value="HTH-TYPE TRANSCRIPTIONAL REGULATOR BETI"/>
    <property type="match status" value="1"/>
</dbReference>
<organism evidence="6 7">
    <name type="scientific">Segetibacter aerophilus</name>
    <dbReference type="NCBI Taxonomy" id="670293"/>
    <lineage>
        <taxon>Bacteria</taxon>
        <taxon>Pseudomonadati</taxon>
        <taxon>Bacteroidota</taxon>
        <taxon>Chitinophagia</taxon>
        <taxon>Chitinophagales</taxon>
        <taxon>Chitinophagaceae</taxon>
        <taxon>Segetibacter</taxon>
    </lineage>
</organism>
<dbReference type="InterPro" id="IPR001647">
    <property type="entry name" value="HTH_TetR"/>
</dbReference>
<protein>
    <recommendedName>
        <fullName evidence="5">HTH tetR-type domain-containing protein</fullName>
    </recommendedName>
</protein>
<gene>
    <name evidence="6" type="ORF">SAE01_19150</name>
</gene>
<dbReference type="SUPFAM" id="SSF46689">
    <property type="entry name" value="Homeodomain-like"/>
    <property type="match status" value="1"/>
</dbReference>
<sequence>MEARERILVKAHELFNRFGFRRVTMDEIALKTGMSKKTIYQSFENKDEIVNAVVEEHINRSCGICEAHCANAENAVHEIFLNIETIQELVGEMNPTVFEDLEKFFPAVFIKLYQHKNEYLAKKVKDNLLTGIKEGFYRKELNIDIITKVRIENVFLPFRQDIFPFGKFSMVEVQKEILEHYLYGLCTPEGQKLIKKYEKLRTKTN</sequence>
<keyword evidence="1" id="KW-0805">Transcription regulation</keyword>
<dbReference type="Proteomes" id="UP000321513">
    <property type="component" value="Unassembled WGS sequence"/>
</dbReference>
<dbReference type="PANTHER" id="PTHR30055">
    <property type="entry name" value="HTH-TYPE TRANSCRIPTIONAL REGULATOR RUTR"/>
    <property type="match status" value="1"/>
</dbReference>
<proteinExistence type="predicted"/>
<evidence type="ECO:0000256" key="2">
    <source>
        <dbReference type="ARBA" id="ARBA00023125"/>
    </source>
</evidence>
<dbReference type="Gene3D" id="1.10.357.10">
    <property type="entry name" value="Tetracycline Repressor, domain 2"/>
    <property type="match status" value="1"/>
</dbReference>
<dbReference type="PRINTS" id="PR00455">
    <property type="entry name" value="HTHTETR"/>
</dbReference>
<evidence type="ECO:0000259" key="5">
    <source>
        <dbReference type="PROSITE" id="PS50977"/>
    </source>
</evidence>
<dbReference type="AlphaFoldDB" id="A0A512BBR7"/>
<keyword evidence="3" id="KW-0804">Transcription</keyword>